<name>A0A9W8AWL6_9FUNG</name>
<reference evidence="12" key="1">
    <citation type="submission" date="2022-07" db="EMBL/GenBank/DDBJ databases">
        <title>Phylogenomic reconstructions and comparative analyses of Kickxellomycotina fungi.</title>
        <authorList>
            <person name="Reynolds N.K."/>
            <person name="Stajich J.E."/>
            <person name="Barry K."/>
            <person name="Grigoriev I.V."/>
            <person name="Crous P."/>
            <person name="Smith M.E."/>
        </authorList>
    </citation>
    <scope>NUCLEOTIDE SEQUENCE</scope>
    <source>
        <strain evidence="12">RSA 567</strain>
    </source>
</reference>
<feature type="repeat" description="WD" evidence="11">
    <location>
        <begin position="18"/>
        <end position="59"/>
    </location>
</feature>
<evidence type="ECO:0000256" key="6">
    <source>
        <dbReference type="ARBA" id="ARBA00022816"/>
    </source>
</evidence>
<keyword evidence="5" id="KW-0677">Repeat</keyword>
<dbReference type="InterPro" id="IPR036322">
    <property type="entry name" value="WD40_repeat_dom_sf"/>
</dbReference>
<evidence type="ECO:0000256" key="7">
    <source>
        <dbReference type="ARBA" id="ARBA00022927"/>
    </source>
</evidence>
<dbReference type="SMART" id="SM00320">
    <property type="entry name" value="WD40"/>
    <property type="match status" value="2"/>
</dbReference>
<keyword evidence="13" id="KW-1185">Reference proteome</keyword>
<comment type="similarity">
    <text evidence="2">Belongs to the WD repeat SEC13 family.</text>
</comment>
<dbReference type="PANTHER" id="PTHR11024:SF2">
    <property type="entry name" value="PROTEIN SEC13 HOMOLOG"/>
    <property type="match status" value="1"/>
</dbReference>
<dbReference type="GO" id="GO:0030127">
    <property type="term" value="C:COPII vesicle coat"/>
    <property type="evidence" value="ECO:0007669"/>
    <property type="project" value="TreeGrafter"/>
</dbReference>
<comment type="subcellular location">
    <subcellularLocation>
        <location evidence="1">Nucleus</location>
        <location evidence="1">Nuclear pore complex</location>
    </subcellularLocation>
</comment>
<dbReference type="Pfam" id="PF00400">
    <property type="entry name" value="WD40"/>
    <property type="match status" value="2"/>
</dbReference>
<dbReference type="AlphaFoldDB" id="A0A9W8AWL6"/>
<evidence type="ECO:0000256" key="1">
    <source>
        <dbReference type="ARBA" id="ARBA00004567"/>
    </source>
</evidence>
<dbReference type="GO" id="GO:0032527">
    <property type="term" value="P:protein exit from endoplasmic reticulum"/>
    <property type="evidence" value="ECO:0007669"/>
    <property type="project" value="TreeGrafter"/>
</dbReference>
<evidence type="ECO:0000256" key="3">
    <source>
        <dbReference type="ARBA" id="ARBA00022448"/>
    </source>
</evidence>
<dbReference type="GO" id="GO:0051028">
    <property type="term" value="P:mRNA transport"/>
    <property type="evidence" value="ECO:0007669"/>
    <property type="project" value="UniProtKB-KW"/>
</dbReference>
<keyword evidence="8" id="KW-0811">Translocation</keyword>
<dbReference type="InterPro" id="IPR037363">
    <property type="entry name" value="Sec13/Seh1_fam"/>
</dbReference>
<keyword evidence="9" id="KW-0906">Nuclear pore complex</keyword>
<evidence type="ECO:0000313" key="13">
    <source>
        <dbReference type="Proteomes" id="UP001151582"/>
    </source>
</evidence>
<organism evidence="12 13">
    <name type="scientific">Dimargaris verticillata</name>
    <dbReference type="NCBI Taxonomy" id="2761393"/>
    <lineage>
        <taxon>Eukaryota</taxon>
        <taxon>Fungi</taxon>
        <taxon>Fungi incertae sedis</taxon>
        <taxon>Zoopagomycota</taxon>
        <taxon>Kickxellomycotina</taxon>
        <taxon>Dimargaritomycetes</taxon>
        <taxon>Dimargaritales</taxon>
        <taxon>Dimargaritaceae</taxon>
        <taxon>Dimargaris</taxon>
    </lineage>
</organism>
<accession>A0A9W8AWL6</accession>
<comment type="caution">
    <text evidence="12">The sequence shown here is derived from an EMBL/GenBank/DDBJ whole genome shotgun (WGS) entry which is preliminary data.</text>
</comment>
<dbReference type="PANTHER" id="PTHR11024">
    <property type="entry name" value="NUCLEAR PORE COMPLEX PROTEIN SEC13 / SEH1 FAMILY MEMBER"/>
    <property type="match status" value="1"/>
</dbReference>
<evidence type="ECO:0000256" key="11">
    <source>
        <dbReference type="PROSITE-ProRule" id="PRU00221"/>
    </source>
</evidence>
<dbReference type="GO" id="GO:0006606">
    <property type="term" value="P:protein import into nucleus"/>
    <property type="evidence" value="ECO:0007669"/>
    <property type="project" value="TreeGrafter"/>
</dbReference>
<dbReference type="InterPro" id="IPR001680">
    <property type="entry name" value="WD40_rpt"/>
</dbReference>
<evidence type="ECO:0000256" key="2">
    <source>
        <dbReference type="ARBA" id="ARBA00010102"/>
    </source>
</evidence>
<dbReference type="SUPFAM" id="SSF50978">
    <property type="entry name" value="WD40 repeat-like"/>
    <property type="match status" value="1"/>
</dbReference>
<feature type="repeat" description="WD" evidence="11">
    <location>
        <begin position="62"/>
        <end position="96"/>
    </location>
</feature>
<dbReference type="GO" id="GO:0031080">
    <property type="term" value="C:nuclear pore outer ring"/>
    <property type="evidence" value="ECO:0007669"/>
    <property type="project" value="TreeGrafter"/>
</dbReference>
<gene>
    <name evidence="12" type="primary">SEC13_1</name>
    <name evidence="12" type="ORF">H4R34_005606</name>
</gene>
<dbReference type="GO" id="GO:0032008">
    <property type="term" value="P:positive regulation of TOR signaling"/>
    <property type="evidence" value="ECO:0007669"/>
    <property type="project" value="TreeGrafter"/>
</dbReference>
<evidence type="ECO:0000256" key="5">
    <source>
        <dbReference type="ARBA" id="ARBA00022737"/>
    </source>
</evidence>
<evidence type="ECO:0000256" key="8">
    <source>
        <dbReference type="ARBA" id="ARBA00023010"/>
    </source>
</evidence>
<dbReference type="Proteomes" id="UP001151582">
    <property type="component" value="Unassembled WGS sequence"/>
</dbReference>
<keyword evidence="10" id="KW-0539">Nucleus</keyword>
<dbReference type="EMBL" id="JANBQB010001225">
    <property type="protein sequence ID" value="KAJ1971851.1"/>
    <property type="molecule type" value="Genomic_DNA"/>
</dbReference>
<keyword evidence="4 11" id="KW-0853">WD repeat</keyword>
<evidence type="ECO:0000256" key="4">
    <source>
        <dbReference type="ARBA" id="ARBA00022574"/>
    </source>
</evidence>
<evidence type="ECO:0000256" key="9">
    <source>
        <dbReference type="ARBA" id="ARBA00023132"/>
    </source>
</evidence>
<dbReference type="GO" id="GO:0005198">
    <property type="term" value="F:structural molecule activity"/>
    <property type="evidence" value="ECO:0007669"/>
    <property type="project" value="InterPro"/>
</dbReference>
<keyword evidence="6" id="KW-0509">mRNA transport</keyword>
<proteinExistence type="inferred from homology"/>
<protein>
    <submittedName>
        <fullName evidence="12">GTPase-activating protein S13</fullName>
    </submittedName>
</protein>
<dbReference type="InterPro" id="IPR015943">
    <property type="entry name" value="WD40/YVTN_repeat-like_dom_sf"/>
</dbReference>
<evidence type="ECO:0000313" key="12">
    <source>
        <dbReference type="EMBL" id="KAJ1971851.1"/>
    </source>
</evidence>
<evidence type="ECO:0000256" key="10">
    <source>
        <dbReference type="ARBA" id="ARBA00023242"/>
    </source>
</evidence>
<dbReference type="Gene3D" id="2.130.10.10">
    <property type="entry name" value="YVTN repeat-like/Quinoprotein amine dehydrogenase"/>
    <property type="match status" value="1"/>
</dbReference>
<keyword evidence="7" id="KW-0653">Protein transport</keyword>
<keyword evidence="3" id="KW-0813">Transport</keyword>
<dbReference type="PROSITE" id="PS50082">
    <property type="entry name" value="WD_REPEATS_2"/>
    <property type="match status" value="2"/>
</dbReference>
<dbReference type="GO" id="GO:0090114">
    <property type="term" value="P:COPII-coated vesicle budding"/>
    <property type="evidence" value="ECO:0007669"/>
    <property type="project" value="TreeGrafter"/>
</dbReference>
<dbReference type="OrthoDB" id="364224at2759"/>
<sequence length="118" mass="13077">MATQVAAAPAATNSSAFDTQHQDMIHDAQMDYYGKRLATCSSDRTIRIFDVSDNKQTLVDTLRNHDGPVWEVAWAHPRFGTILASCSYDGRVLVWKETDGVWSIIKEHKAHSSSGNPA</sequence>